<accession>A0ACC2ECR3</accession>
<organism evidence="1 2">
    <name type="scientific">Diphasiastrum complanatum</name>
    <name type="common">Issler's clubmoss</name>
    <name type="synonym">Lycopodium complanatum</name>
    <dbReference type="NCBI Taxonomy" id="34168"/>
    <lineage>
        <taxon>Eukaryota</taxon>
        <taxon>Viridiplantae</taxon>
        <taxon>Streptophyta</taxon>
        <taxon>Embryophyta</taxon>
        <taxon>Tracheophyta</taxon>
        <taxon>Lycopodiopsida</taxon>
        <taxon>Lycopodiales</taxon>
        <taxon>Lycopodiaceae</taxon>
        <taxon>Lycopodioideae</taxon>
        <taxon>Diphasiastrum</taxon>
    </lineage>
</organism>
<evidence type="ECO:0000313" key="1">
    <source>
        <dbReference type="EMBL" id="KAJ7564314.1"/>
    </source>
</evidence>
<reference evidence="2" key="1">
    <citation type="journal article" date="2024" name="Proc. Natl. Acad. Sci. U.S.A.">
        <title>Extraordinary preservation of gene collinearity over three hundred million years revealed in homosporous lycophytes.</title>
        <authorList>
            <person name="Li C."/>
            <person name="Wickell D."/>
            <person name="Kuo L.Y."/>
            <person name="Chen X."/>
            <person name="Nie B."/>
            <person name="Liao X."/>
            <person name="Peng D."/>
            <person name="Ji J."/>
            <person name="Jenkins J."/>
            <person name="Williams M."/>
            <person name="Shu S."/>
            <person name="Plott C."/>
            <person name="Barry K."/>
            <person name="Rajasekar S."/>
            <person name="Grimwood J."/>
            <person name="Han X."/>
            <person name="Sun S."/>
            <person name="Hou Z."/>
            <person name="He W."/>
            <person name="Dai G."/>
            <person name="Sun C."/>
            <person name="Schmutz J."/>
            <person name="Leebens-Mack J.H."/>
            <person name="Li F.W."/>
            <person name="Wang L."/>
        </authorList>
    </citation>
    <scope>NUCLEOTIDE SEQUENCE [LARGE SCALE GENOMIC DNA]</scope>
    <source>
        <strain evidence="2">cv. PW_Plant_1</strain>
    </source>
</reference>
<protein>
    <submittedName>
        <fullName evidence="1">Uncharacterized protein</fullName>
    </submittedName>
</protein>
<comment type="caution">
    <text evidence="1">The sequence shown here is derived from an EMBL/GenBank/DDBJ whole genome shotgun (WGS) entry which is preliminary data.</text>
</comment>
<keyword evidence="2" id="KW-1185">Reference proteome</keyword>
<gene>
    <name evidence="1" type="ORF">O6H91_02G012600</name>
</gene>
<dbReference type="Proteomes" id="UP001162992">
    <property type="component" value="Chromosome 2"/>
</dbReference>
<name>A0ACC2ECR3_DIPCM</name>
<proteinExistence type="predicted"/>
<sequence>MATDEQPQLHEAEQHQIHEEGEQEVKLKYLGHVLVAGQKATGYAATIYELAKENSGPLKPGVDKIETRVKAVVGPVYDKFEGKPLELLEFLDKKVSDSLVLLDSSVPQSVKEKSNHALDFIKEAPDAAKSVLSDVQKTGLYESVRTYYVKYEPVAGEWTTDVLKKLKSLPGVPFIIDLITPSALYGAGVYNQFVSILKERQIPLSGYIPLVPLDKFEKAAKPATSSPSTTT</sequence>
<evidence type="ECO:0000313" key="2">
    <source>
        <dbReference type="Proteomes" id="UP001162992"/>
    </source>
</evidence>
<dbReference type="EMBL" id="CM055093">
    <property type="protein sequence ID" value="KAJ7564314.1"/>
    <property type="molecule type" value="Genomic_DNA"/>
</dbReference>